<keyword evidence="3" id="KW-0804">Transcription</keyword>
<evidence type="ECO:0000256" key="2">
    <source>
        <dbReference type="ARBA" id="ARBA00023125"/>
    </source>
</evidence>
<accession>A0A3Q9BQG7</accession>
<dbReference type="PROSITE" id="PS01124">
    <property type="entry name" value="HTH_ARAC_FAMILY_2"/>
    <property type="match status" value="1"/>
</dbReference>
<dbReference type="Gene3D" id="1.10.10.60">
    <property type="entry name" value="Homeodomain-like"/>
    <property type="match status" value="1"/>
</dbReference>
<dbReference type="OrthoDB" id="6506763at2"/>
<dbReference type="InterPro" id="IPR009057">
    <property type="entry name" value="Homeodomain-like_sf"/>
</dbReference>
<dbReference type="Pfam" id="PF12833">
    <property type="entry name" value="HTH_18"/>
    <property type="match status" value="1"/>
</dbReference>
<keyword evidence="1" id="KW-0805">Transcription regulation</keyword>
<protein>
    <submittedName>
        <fullName evidence="5">AraC family transcriptional regulator</fullName>
    </submittedName>
</protein>
<dbReference type="RefSeq" id="WP_126127422.1">
    <property type="nucleotide sequence ID" value="NZ_CP034464.1"/>
</dbReference>
<dbReference type="GO" id="GO:0000976">
    <property type="term" value="F:transcription cis-regulatory region binding"/>
    <property type="evidence" value="ECO:0007669"/>
    <property type="project" value="TreeGrafter"/>
</dbReference>
<evidence type="ECO:0000313" key="6">
    <source>
        <dbReference type="Proteomes" id="UP000275663"/>
    </source>
</evidence>
<dbReference type="EMBL" id="CP034464">
    <property type="protein sequence ID" value="AZP12040.1"/>
    <property type="molecule type" value="Genomic_DNA"/>
</dbReference>
<proteinExistence type="predicted"/>
<dbReference type="GO" id="GO:0005829">
    <property type="term" value="C:cytosol"/>
    <property type="evidence" value="ECO:0007669"/>
    <property type="project" value="TreeGrafter"/>
</dbReference>
<reference evidence="5 6" key="1">
    <citation type="journal article" date="2011" name="Int. J. Syst. Evol. Microbiol.">
        <title>Description of Undibacterium oligocarboniphilum sp. nov., isolated from purified water, and Undibacterium pigrum strain CCUG 49012 as the type strain of Undibacterium parvum sp. nov., and emended descriptions of the genus Undibacterium and the species Undibacterium pigrum.</title>
        <authorList>
            <person name="Eder W."/>
            <person name="Wanner G."/>
            <person name="Ludwig W."/>
            <person name="Busse H.J."/>
            <person name="Ziemke-Kageler F."/>
            <person name="Lang E."/>
        </authorList>
    </citation>
    <scope>NUCLEOTIDE SEQUENCE [LARGE SCALE GENOMIC DNA]</scope>
    <source>
        <strain evidence="5 6">DSM 23061</strain>
    </source>
</reference>
<dbReference type="Proteomes" id="UP000275663">
    <property type="component" value="Chromosome"/>
</dbReference>
<name>A0A3Q9BQG7_9BURK</name>
<organism evidence="5 6">
    <name type="scientific">Undibacterium parvum</name>
    <dbReference type="NCBI Taxonomy" id="401471"/>
    <lineage>
        <taxon>Bacteria</taxon>
        <taxon>Pseudomonadati</taxon>
        <taxon>Pseudomonadota</taxon>
        <taxon>Betaproteobacteria</taxon>
        <taxon>Burkholderiales</taxon>
        <taxon>Oxalobacteraceae</taxon>
        <taxon>Undibacterium</taxon>
    </lineage>
</organism>
<keyword evidence="6" id="KW-1185">Reference proteome</keyword>
<evidence type="ECO:0000256" key="3">
    <source>
        <dbReference type="ARBA" id="ARBA00023163"/>
    </source>
</evidence>
<dbReference type="AlphaFoldDB" id="A0A3Q9BQG7"/>
<dbReference type="KEGG" id="upv:EJN92_08535"/>
<dbReference type="SUPFAM" id="SSF46689">
    <property type="entry name" value="Homeodomain-like"/>
    <property type="match status" value="1"/>
</dbReference>
<dbReference type="PANTHER" id="PTHR47894">
    <property type="entry name" value="HTH-TYPE TRANSCRIPTIONAL REGULATOR GADX"/>
    <property type="match status" value="1"/>
</dbReference>
<evidence type="ECO:0000259" key="4">
    <source>
        <dbReference type="PROSITE" id="PS01124"/>
    </source>
</evidence>
<dbReference type="PANTHER" id="PTHR47894:SF1">
    <property type="entry name" value="HTH-TYPE TRANSCRIPTIONAL REGULATOR VQSM"/>
    <property type="match status" value="1"/>
</dbReference>
<gene>
    <name evidence="5" type="ORF">EJN92_08535</name>
</gene>
<dbReference type="GO" id="GO:0003700">
    <property type="term" value="F:DNA-binding transcription factor activity"/>
    <property type="evidence" value="ECO:0007669"/>
    <property type="project" value="InterPro"/>
</dbReference>
<sequence>MNSLSAPTMPALLSVQDAIFPAHPFSGLFALGREQNWRLREMFPAFSVDQHGLPSSTARISYAQARESLLLARHIGGADLGILSGSRKSVSALGEMGLGMLAQANLGQALAFGLEYQLIAGSMLQLELEVGAQQSQLVSHALFDDRELQDFLDLDHLATAMNAARSLPGAQLTPQRLELRGNLQLSRSAAEAFFACPVIVGADVSQVVFASAMLELPLSAQSEQATLSRHACDQELASIGVLGKQSLVRTLVAMQCECRSVTEMASTLGISPRSLHRLLVREGAAYSQIAESVRMGRAKRLLLEGHGTEAVAELLGYSDERSFRRAFQRWTLSTPSEYRASRQT</sequence>
<dbReference type="InterPro" id="IPR018060">
    <property type="entry name" value="HTH_AraC"/>
</dbReference>
<dbReference type="SMART" id="SM00342">
    <property type="entry name" value="HTH_ARAC"/>
    <property type="match status" value="1"/>
</dbReference>
<feature type="domain" description="HTH araC/xylS-type" evidence="4">
    <location>
        <begin position="245"/>
        <end position="341"/>
    </location>
</feature>
<keyword evidence="2" id="KW-0238">DNA-binding</keyword>
<evidence type="ECO:0000256" key="1">
    <source>
        <dbReference type="ARBA" id="ARBA00023015"/>
    </source>
</evidence>
<evidence type="ECO:0000313" key="5">
    <source>
        <dbReference type="EMBL" id="AZP12040.1"/>
    </source>
</evidence>
<dbReference type="InterPro" id="IPR032687">
    <property type="entry name" value="AraC-type_N"/>
</dbReference>
<dbReference type="Pfam" id="PF12625">
    <property type="entry name" value="Arabinose_bd"/>
    <property type="match status" value="1"/>
</dbReference>